<evidence type="ECO:0000256" key="4">
    <source>
        <dbReference type="ARBA" id="ARBA00022989"/>
    </source>
</evidence>
<dbReference type="InterPro" id="IPR051258">
    <property type="entry name" value="Diverse_Substrate_Transporter"/>
</dbReference>
<feature type="transmembrane region" description="Helical" evidence="6">
    <location>
        <begin position="238"/>
        <end position="257"/>
    </location>
</feature>
<dbReference type="PANTHER" id="PTHR42920:SF5">
    <property type="entry name" value="EAMA DOMAIN-CONTAINING PROTEIN"/>
    <property type="match status" value="1"/>
</dbReference>
<dbReference type="Proteomes" id="UP000025238">
    <property type="component" value="Chromosome"/>
</dbReference>
<evidence type="ECO:0000256" key="5">
    <source>
        <dbReference type="ARBA" id="ARBA00023136"/>
    </source>
</evidence>
<feature type="transmembrane region" description="Helical" evidence="6">
    <location>
        <begin position="174"/>
        <end position="194"/>
    </location>
</feature>
<dbReference type="GO" id="GO:0005886">
    <property type="term" value="C:plasma membrane"/>
    <property type="evidence" value="ECO:0007669"/>
    <property type="project" value="UniProtKB-SubCell"/>
</dbReference>
<evidence type="ECO:0000256" key="3">
    <source>
        <dbReference type="ARBA" id="ARBA00022692"/>
    </source>
</evidence>
<evidence type="ECO:0000256" key="6">
    <source>
        <dbReference type="SAM" id="Phobius"/>
    </source>
</evidence>
<dbReference type="PATRIC" id="fig|316.97.peg.1969"/>
<dbReference type="SUPFAM" id="SSF103481">
    <property type="entry name" value="Multidrug resistance efflux transporter EmrE"/>
    <property type="match status" value="2"/>
</dbReference>
<feature type="transmembrane region" description="Helical" evidence="6">
    <location>
        <begin position="148"/>
        <end position="167"/>
    </location>
</feature>
<dbReference type="KEGG" id="pstu:UIB01_09835"/>
<feature type="transmembrane region" description="Helical" evidence="6">
    <location>
        <begin position="33"/>
        <end position="53"/>
    </location>
</feature>
<sequence length="302" mass="33186">MPVRQTYLCLLILGTAFWGISFAFTKVGVADGSPFVFLGYKFALATLVLCVIFFRRLKLINKETLLAGVAIGLPLCLGNIFQTVGLQHTSITNTAFITGLDVLLIPVFKWALFRKRVEPRIWLCCAVALTGLYLIVTRAGLTLNPGDIWIMCCAVFFAAYVLTVGFFSHKYDSMLTVITALATCATGCLFAALFDARAEWAPMDSSFWEGVLFCALLATAFMYAVQSAAQKYLEEEKVALTYLFEPIFAAFAGAMLLGETLDGRTLAGAALIFSALLIAEIDVPKFLSRLLRALFAPWARRQ</sequence>
<evidence type="ECO:0000256" key="2">
    <source>
        <dbReference type="ARBA" id="ARBA00022475"/>
    </source>
</evidence>
<dbReference type="EMBL" id="CP007509">
    <property type="protein sequence ID" value="AHY42764.1"/>
    <property type="molecule type" value="Genomic_DNA"/>
</dbReference>
<feature type="transmembrane region" description="Helical" evidence="6">
    <location>
        <begin position="65"/>
        <end position="84"/>
    </location>
</feature>
<dbReference type="EMBL" id="CP015641">
    <property type="protein sequence ID" value="ANF24914.1"/>
    <property type="molecule type" value="Genomic_DNA"/>
</dbReference>
<organism evidence="8 10">
    <name type="scientific">Stutzerimonas stutzeri</name>
    <name type="common">Pseudomonas stutzeri</name>
    <dbReference type="NCBI Taxonomy" id="316"/>
    <lineage>
        <taxon>Bacteria</taxon>
        <taxon>Pseudomonadati</taxon>
        <taxon>Pseudomonadota</taxon>
        <taxon>Gammaproteobacteria</taxon>
        <taxon>Pseudomonadales</taxon>
        <taxon>Pseudomonadaceae</taxon>
        <taxon>Stutzerimonas</taxon>
    </lineage>
</organism>
<proteinExistence type="predicted"/>
<feature type="domain" description="EamA" evidence="7">
    <location>
        <begin position="145"/>
        <end position="278"/>
    </location>
</feature>
<dbReference type="InterPro" id="IPR037185">
    <property type="entry name" value="EmrE-like"/>
</dbReference>
<dbReference type="PANTHER" id="PTHR42920">
    <property type="entry name" value="OS03G0707200 PROTEIN-RELATED"/>
    <property type="match status" value="1"/>
</dbReference>
<evidence type="ECO:0000313" key="8">
    <source>
        <dbReference type="EMBL" id="AHY42764.1"/>
    </source>
</evidence>
<dbReference type="AlphaFoldDB" id="A0A023WSG8"/>
<dbReference type="OrthoDB" id="9804865at2"/>
<reference evidence="9 11" key="2">
    <citation type="submission" date="2016-05" db="EMBL/GenBank/DDBJ databases">
        <title>Genome sequence of Pseudomonas stutzeri 273 and identification of the exopolysaccharide biosynthesis locus.</title>
        <authorList>
            <person name="Wu S."/>
            <person name="Sun C."/>
        </authorList>
    </citation>
    <scope>NUCLEOTIDE SEQUENCE [LARGE SCALE GENOMIC DNA]</scope>
    <source>
        <strain evidence="9 11">273</strain>
    </source>
</reference>
<dbReference type="InterPro" id="IPR000620">
    <property type="entry name" value="EamA_dom"/>
</dbReference>
<keyword evidence="2" id="KW-1003">Cell membrane</keyword>
<reference evidence="8 10" key="1">
    <citation type="submission" date="2014-03" db="EMBL/GenBank/DDBJ databases">
        <title>Complete genome sequence of Pseudomonas stutzeri 19SMN4.</title>
        <authorList>
            <person name="Brunet-Galmes I."/>
            <person name="Nogales B."/>
            <person name="Busquets A."/>
            <person name="Pena A."/>
            <person name="Gomila M."/>
            <person name="Garcia-Valdes E."/>
            <person name="Lalucat J."/>
            <person name="Bennasar A."/>
            <person name="Bosch R."/>
        </authorList>
    </citation>
    <scope>NUCLEOTIDE SEQUENCE [LARGE SCALE GENOMIC DNA]</scope>
    <source>
        <strain evidence="8 10">19SMN4</strain>
    </source>
</reference>
<comment type="subcellular location">
    <subcellularLocation>
        <location evidence="1">Cell membrane</location>
        <topology evidence="1">Multi-pass membrane protein</topology>
    </subcellularLocation>
</comment>
<evidence type="ECO:0000313" key="11">
    <source>
        <dbReference type="Proteomes" id="UP000077787"/>
    </source>
</evidence>
<keyword evidence="3 6" id="KW-0812">Transmembrane</keyword>
<evidence type="ECO:0000256" key="1">
    <source>
        <dbReference type="ARBA" id="ARBA00004651"/>
    </source>
</evidence>
<dbReference type="Proteomes" id="UP000077787">
    <property type="component" value="Chromosome"/>
</dbReference>
<dbReference type="RefSeq" id="WP_003291567.1">
    <property type="nucleotide sequence ID" value="NZ_CP015641.1"/>
</dbReference>
<gene>
    <name evidence="9" type="ORF">PS273GM_06985</name>
    <name evidence="8" type="ORF">UIB01_09835</name>
</gene>
<protein>
    <submittedName>
        <fullName evidence="8">Multidrug DMT transporter permease</fullName>
    </submittedName>
</protein>
<evidence type="ECO:0000313" key="10">
    <source>
        <dbReference type="Proteomes" id="UP000025238"/>
    </source>
</evidence>
<evidence type="ECO:0000259" key="7">
    <source>
        <dbReference type="Pfam" id="PF00892"/>
    </source>
</evidence>
<accession>A0A023WSG8</accession>
<feature type="transmembrane region" description="Helical" evidence="6">
    <location>
        <begin position="90"/>
        <end position="108"/>
    </location>
</feature>
<feature type="transmembrane region" description="Helical" evidence="6">
    <location>
        <begin position="206"/>
        <end position="226"/>
    </location>
</feature>
<name>A0A023WSG8_STUST</name>
<feature type="transmembrane region" description="Helical" evidence="6">
    <location>
        <begin position="263"/>
        <end position="283"/>
    </location>
</feature>
<dbReference type="Pfam" id="PF00892">
    <property type="entry name" value="EamA"/>
    <property type="match status" value="2"/>
</dbReference>
<feature type="transmembrane region" description="Helical" evidence="6">
    <location>
        <begin position="120"/>
        <end position="136"/>
    </location>
</feature>
<keyword evidence="5 6" id="KW-0472">Membrane</keyword>
<keyword evidence="4 6" id="KW-1133">Transmembrane helix</keyword>
<feature type="domain" description="EamA" evidence="7">
    <location>
        <begin position="7"/>
        <end position="137"/>
    </location>
</feature>
<evidence type="ECO:0000313" key="9">
    <source>
        <dbReference type="EMBL" id="ANF24914.1"/>
    </source>
</evidence>